<keyword evidence="4" id="KW-1185">Reference proteome</keyword>
<gene>
    <name evidence="3" type="ORF">RIF23_00390</name>
</gene>
<protein>
    <submittedName>
        <fullName evidence="3">Zf-TFIIB domain-containing protein</fullName>
    </submittedName>
</protein>
<proteinExistence type="predicted"/>
<organism evidence="3 4">
    <name type="scientific">Lipingzhangella rawalii</name>
    <dbReference type="NCBI Taxonomy" id="2055835"/>
    <lineage>
        <taxon>Bacteria</taxon>
        <taxon>Bacillati</taxon>
        <taxon>Actinomycetota</taxon>
        <taxon>Actinomycetes</taxon>
        <taxon>Streptosporangiales</taxon>
        <taxon>Nocardiopsidaceae</taxon>
        <taxon>Lipingzhangella</taxon>
    </lineage>
</organism>
<name>A0ABU2H0B5_9ACTN</name>
<evidence type="ECO:0000313" key="4">
    <source>
        <dbReference type="Proteomes" id="UP001250214"/>
    </source>
</evidence>
<reference evidence="4" key="1">
    <citation type="submission" date="2023-07" db="EMBL/GenBank/DDBJ databases">
        <title>Novel species in the genus Lipingzhangella isolated from Sambhar Salt Lake.</title>
        <authorList>
            <person name="Jiya N."/>
            <person name="Kajale S."/>
            <person name="Sharma A."/>
        </authorList>
    </citation>
    <scope>NUCLEOTIDE SEQUENCE [LARGE SCALE GENOMIC DNA]</scope>
    <source>
        <strain evidence="4">LS1_29</strain>
    </source>
</reference>
<evidence type="ECO:0000313" key="3">
    <source>
        <dbReference type="EMBL" id="MDS1268746.1"/>
    </source>
</evidence>
<dbReference type="InterPro" id="IPR027392">
    <property type="entry name" value="TF_Znf"/>
</dbReference>
<evidence type="ECO:0000259" key="2">
    <source>
        <dbReference type="Pfam" id="PF13453"/>
    </source>
</evidence>
<dbReference type="Proteomes" id="UP001250214">
    <property type="component" value="Unassembled WGS sequence"/>
</dbReference>
<feature type="region of interest" description="Disordered" evidence="1">
    <location>
        <begin position="88"/>
        <end position="138"/>
    </location>
</feature>
<dbReference type="EMBL" id="JAVLVT010000001">
    <property type="protein sequence ID" value="MDS1268746.1"/>
    <property type="molecule type" value="Genomic_DNA"/>
</dbReference>
<comment type="caution">
    <text evidence="3">The sequence shown here is derived from an EMBL/GenBank/DDBJ whole genome shotgun (WGS) entry which is preliminary data.</text>
</comment>
<dbReference type="Pfam" id="PF13453">
    <property type="entry name" value="Zn_ribbon_TFIIB"/>
    <property type="match status" value="1"/>
</dbReference>
<feature type="domain" description="Transcription factor zinc-finger" evidence="2">
    <location>
        <begin position="43"/>
        <end position="83"/>
    </location>
</feature>
<evidence type="ECO:0000256" key="1">
    <source>
        <dbReference type="SAM" id="MobiDB-lite"/>
    </source>
</evidence>
<sequence>MAPSLFGKCANSPAFGPNFPERILDCGNRAAESEVQGAMTALNCPKCPGAMRRHALIGVEIDQCEQCSGIFLDRGELEQLLEAEHRWSRGLDPTDDGVGRRRRRPTESIAEVTHQGEQPEPDYAGQRRRESFLDEIFT</sequence>
<accession>A0ABU2H0B5</accession>